<evidence type="ECO:0000313" key="3">
    <source>
        <dbReference type="Proteomes" id="UP000016960"/>
    </source>
</evidence>
<dbReference type="RefSeq" id="WP_022606468.1">
    <property type="nucleotide sequence ID" value="NZ_ASSJ01000042.1"/>
</dbReference>
<dbReference type="InterPro" id="IPR001466">
    <property type="entry name" value="Beta-lactam-related"/>
</dbReference>
<sequence>MAMVVANKKDLTPGGEVWVRLRLGEVYIVNIDDDRVVTTGLSAFPVASSARRYPNAPDGEFIMTVRSLCLAAFAVVLSACGGDPGEAVDELFAPYDDPTLPGAAVLVIQDSQKVLTRTYGAADMATKVPVRSSTNFRLASLTKQFTATAILMLVDEGKLSLDTTLGELYPSVNDYAKDITVEQVLRHQSGMPDYEPMVPADGEQVHDVDVLRLMVNAESGYFPPGSEYRYSNSGYAVLATIVEKMSGQTFAEFLDQRIFTPLGMDGTVAFEKGISTVANRAYGYTVTADGVDFSDQSVWSAVLGDGGVYSSLDDLYLWDQALSSEGLISPGLKRQMFTPSLGTYGFGWHIDEYDGSTRHHHGGSTSGFRNFILRIPEKQLTVIVLTNRAEPDVRELAERVADLYF</sequence>
<gene>
    <name evidence="2" type="ORF">KR51_00016970</name>
</gene>
<accession>U5DAY1</accession>
<dbReference type="Pfam" id="PF00144">
    <property type="entry name" value="Beta-lactamase"/>
    <property type="match status" value="1"/>
</dbReference>
<protein>
    <submittedName>
        <fullName evidence="2">Beta-lactamase class C and other penicillin binding protein</fullName>
    </submittedName>
</protein>
<reference evidence="2 3" key="1">
    <citation type="submission" date="2013-05" db="EMBL/GenBank/DDBJ databases">
        <title>Draft genome sequence of Rubidibacter lacunae KORDI 51-2.</title>
        <authorList>
            <person name="Choi D.H."/>
            <person name="Noh J.H."/>
            <person name="Kwon K.-K."/>
            <person name="Lee J.-H."/>
            <person name="Ryu J.-Y."/>
        </authorList>
    </citation>
    <scope>NUCLEOTIDE SEQUENCE [LARGE SCALE GENOMIC DNA]</scope>
    <source>
        <strain evidence="2 3">KORDI 51-2</strain>
    </source>
</reference>
<dbReference type="PANTHER" id="PTHR46825">
    <property type="entry name" value="D-ALANYL-D-ALANINE-CARBOXYPEPTIDASE/ENDOPEPTIDASE AMPH"/>
    <property type="match status" value="1"/>
</dbReference>
<evidence type="ECO:0000259" key="1">
    <source>
        <dbReference type="Pfam" id="PF00144"/>
    </source>
</evidence>
<dbReference type="SUPFAM" id="SSF56601">
    <property type="entry name" value="beta-lactamase/transpeptidase-like"/>
    <property type="match status" value="1"/>
</dbReference>
<evidence type="ECO:0000313" key="2">
    <source>
        <dbReference type="EMBL" id="ERN41703.1"/>
    </source>
</evidence>
<dbReference type="Proteomes" id="UP000016960">
    <property type="component" value="Unassembled WGS sequence"/>
</dbReference>
<feature type="domain" description="Beta-lactamase-related" evidence="1">
    <location>
        <begin position="89"/>
        <end position="402"/>
    </location>
</feature>
<dbReference type="PATRIC" id="fig|582515.4.peg.1919"/>
<dbReference type="PANTHER" id="PTHR46825:SF9">
    <property type="entry name" value="BETA-LACTAMASE-RELATED DOMAIN-CONTAINING PROTEIN"/>
    <property type="match status" value="1"/>
</dbReference>
<dbReference type="FunCoup" id="U5DAY1">
    <property type="interactions" value="75"/>
</dbReference>
<keyword evidence="3" id="KW-1185">Reference proteome</keyword>
<dbReference type="EMBL" id="ASSJ01000042">
    <property type="protein sequence ID" value="ERN41703.1"/>
    <property type="molecule type" value="Genomic_DNA"/>
</dbReference>
<name>U5DAY1_9CHRO</name>
<dbReference type="STRING" id="582515.KR51_00016970"/>
<dbReference type="InterPro" id="IPR050491">
    <property type="entry name" value="AmpC-like"/>
</dbReference>
<organism evidence="2 3">
    <name type="scientific">Rubidibacter lacunae KORDI 51-2</name>
    <dbReference type="NCBI Taxonomy" id="582515"/>
    <lineage>
        <taxon>Bacteria</taxon>
        <taxon>Bacillati</taxon>
        <taxon>Cyanobacteriota</taxon>
        <taxon>Cyanophyceae</taxon>
        <taxon>Oscillatoriophycideae</taxon>
        <taxon>Chroococcales</taxon>
        <taxon>Aphanothecaceae</taxon>
        <taxon>Rubidibacter</taxon>
    </lineage>
</organism>
<proteinExistence type="predicted"/>
<dbReference type="Gene3D" id="3.40.710.10">
    <property type="entry name" value="DD-peptidase/beta-lactamase superfamily"/>
    <property type="match status" value="1"/>
</dbReference>
<dbReference type="AlphaFoldDB" id="U5DAY1"/>
<dbReference type="eggNOG" id="COG1680">
    <property type="taxonomic scope" value="Bacteria"/>
</dbReference>
<comment type="caution">
    <text evidence="2">The sequence shown here is derived from an EMBL/GenBank/DDBJ whole genome shotgun (WGS) entry which is preliminary data.</text>
</comment>
<dbReference type="InParanoid" id="U5DAY1"/>
<dbReference type="InterPro" id="IPR012338">
    <property type="entry name" value="Beta-lactam/transpept-like"/>
</dbReference>